<accession>A0A1H3EM76</accession>
<dbReference type="EMBL" id="FNNU01000006">
    <property type="protein sequence ID" value="SDX79677.1"/>
    <property type="molecule type" value="Genomic_DNA"/>
</dbReference>
<dbReference type="STRING" id="1007099.SAMN05216287_3782"/>
<protein>
    <submittedName>
        <fullName evidence="2">Uncharacterized protein</fullName>
    </submittedName>
</protein>
<dbReference type="Proteomes" id="UP000243778">
    <property type="component" value="Unassembled WGS sequence"/>
</dbReference>
<evidence type="ECO:0000256" key="1">
    <source>
        <dbReference type="SAM" id="MobiDB-lite"/>
    </source>
</evidence>
<name>A0A1H3EM76_9PSED</name>
<gene>
    <name evidence="2" type="ORF">SAMN05216287_3782</name>
</gene>
<dbReference type="AlphaFoldDB" id="A0A1H3EM76"/>
<proteinExistence type="predicted"/>
<keyword evidence="3" id="KW-1185">Reference proteome</keyword>
<feature type="region of interest" description="Disordered" evidence="1">
    <location>
        <begin position="1"/>
        <end position="23"/>
    </location>
</feature>
<feature type="compositionally biased region" description="Basic and acidic residues" evidence="1">
    <location>
        <begin position="10"/>
        <end position="23"/>
    </location>
</feature>
<evidence type="ECO:0000313" key="3">
    <source>
        <dbReference type="Proteomes" id="UP000243778"/>
    </source>
</evidence>
<dbReference type="OrthoDB" id="6987915at2"/>
<reference evidence="3" key="1">
    <citation type="submission" date="2016-10" db="EMBL/GenBank/DDBJ databases">
        <authorList>
            <person name="Varghese N."/>
            <person name="Submissions S."/>
        </authorList>
    </citation>
    <scope>NUCLEOTIDE SEQUENCE [LARGE SCALE GENOMIC DNA]</scope>
    <source>
        <strain evidence="3">NRRL B-59562</strain>
    </source>
</reference>
<organism evidence="2 3">
    <name type="scientific">Pseudomonas kuykendallii</name>
    <dbReference type="NCBI Taxonomy" id="1007099"/>
    <lineage>
        <taxon>Bacteria</taxon>
        <taxon>Pseudomonadati</taxon>
        <taxon>Pseudomonadota</taxon>
        <taxon>Gammaproteobacteria</taxon>
        <taxon>Pseudomonadales</taxon>
        <taxon>Pseudomonadaceae</taxon>
        <taxon>Pseudomonas</taxon>
    </lineage>
</organism>
<dbReference type="RefSeq" id="WP_090231196.1">
    <property type="nucleotide sequence ID" value="NZ_FNNU01000006.1"/>
</dbReference>
<sequence>MTAKTPAQRQAEKRERDRQTEEERLTRLLSRRLQIDLFKRTDAMLIEIMATAHIEEPQDMLQRLIHGAHRLAHQAPAVFAELVRLP</sequence>
<evidence type="ECO:0000313" key="2">
    <source>
        <dbReference type="EMBL" id="SDX79677.1"/>
    </source>
</evidence>